<sequence length="162" mass="19396">MCKFSFEPFANSIVGTWKGEGSGIFPTIKNFEFIEYLVFKKDEQRAIIHYEQRTWLKPSSSQKRRSSHWESGFISFENEEQFFMNNVHENGRMECLNLNKIKMSKDSYQLLFESRLIINDDRMQTSKRVWNFENGTLNYEMFMGTKTVKHQLHLRACLIREI</sequence>
<dbReference type="InterPro" id="IPR014878">
    <property type="entry name" value="THAP4-like_heme-bd"/>
</dbReference>
<name>A0A653W241_9FLAO</name>
<evidence type="ECO:0000259" key="1">
    <source>
        <dbReference type="Pfam" id="PF08768"/>
    </source>
</evidence>
<dbReference type="AlphaFoldDB" id="A0A653W241"/>
<dbReference type="Gene3D" id="2.40.128.20">
    <property type="match status" value="1"/>
</dbReference>
<protein>
    <recommendedName>
        <fullName evidence="1">THAP4-like heme-binding domain-containing protein</fullName>
    </recommendedName>
</protein>
<dbReference type="SUPFAM" id="SSF50814">
    <property type="entry name" value="Lipocalins"/>
    <property type="match status" value="1"/>
</dbReference>
<accession>A0A653W241</accession>
<feature type="domain" description="THAP4-like heme-binding" evidence="1">
    <location>
        <begin position="13"/>
        <end position="160"/>
    </location>
</feature>
<organism evidence="2 3">
    <name type="scientific">Maribacter litoralis</name>
    <dbReference type="NCBI Taxonomy" id="2059726"/>
    <lineage>
        <taxon>Bacteria</taxon>
        <taxon>Pseudomonadati</taxon>
        <taxon>Bacteroidota</taxon>
        <taxon>Flavobacteriia</taxon>
        <taxon>Flavobacteriales</taxon>
        <taxon>Flavobacteriaceae</taxon>
        <taxon>Maribacter</taxon>
    </lineage>
</organism>
<dbReference type="EMBL" id="CABWLR010000006">
    <property type="protein sequence ID" value="VXC12726.1"/>
    <property type="molecule type" value="Genomic_DNA"/>
</dbReference>
<keyword evidence="3" id="KW-1185">Reference proteome</keyword>
<dbReference type="PANTHER" id="PTHR15854">
    <property type="entry name" value="THAP4 PROTEIN"/>
    <property type="match status" value="1"/>
</dbReference>
<dbReference type="InterPro" id="IPR012674">
    <property type="entry name" value="Calycin"/>
</dbReference>
<dbReference type="InterPro" id="IPR045165">
    <property type="entry name" value="Nitrobindin"/>
</dbReference>
<gene>
    <name evidence="2" type="ORF">MARI151_60110</name>
</gene>
<dbReference type="Proteomes" id="UP000430202">
    <property type="component" value="Unassembled WGS sequence"/>
</dbReference>
<evidence type="ECO:0000313" key="2">
    <source>
        <dbReference type="EMBL" id="VXC12726.1"/>
    </source>
</evidence>
<dbReference type="PANTHER" id="PTHR15854:SF4">
    <property type="entry name" value="PEROXYNITRITE ISOMERASE THAP4"/>
    <property type="match status" value="1"/>
</dbReference>
<dbReference type="Pfam" id="PF08768">
    <property type="entry name" value="THAP4_heme-bd"/>
    <property type="match status" value="1"/>
</dbReference>
<proteinExistence type="predicted"/>
<dbReference type="RefSeq" id="WP_159303787.1">
    <property type="nucleotide sequence ID" value="NZ_LR733271.1"/>
</dbReference>
<evidence type="ECO:0000313" key="3">
    <source>
        <dbReference type="Proteomes" id="UP000430202"/>
    </source>
</evidence>
<reference evidence="2 3" key="1">
    <citation type="submission" date="2019-10" db="EMBL/GenBank/DDBJ databases">
        <authorList>
            <person name="Karimi E."/>
        </authorList>
    </citation>
    <scope>NUCLEOTIDE SEQUENCE [LARGE SCALE GENOMIC DNA]</scope>
    <source>
        <strain evidence="2">Maribacter sp. 151</strain>
    </source>
</reference>